<sequence>MTPKILTIGIADEHFGAVVRRAGRNITEIIQASGARIKISDRDNWNIRSYSGSRVYDNAQGVSQFREVIKSREETRGIII</sequence>
<feature type="domain" description="K Homology" evidence="2">
    <location>
        <begin position="7"/>
        <end position="43"/>
    </location>
</feature>
<protein>
    <recommendedName>
        <fullName evidence="2">K Homology domain-containing protein</fullName>
    </recommendedName>
</protein>
<dbReference type="Proteomes" id="UP000007015">
    <property type="component" value="Chromosome 1"/>
</dbReference>
<gene>
    <name evidence="3" type="ORF">OsI_02288</name>
</gene>
<dbReference type="PROSITE" id="PS50084">
    <property type="entry name" value="KH_TYPE_1"/>
    <property type="match status" value="1"/>
</dbReference>
<proteinExistence type="predicted"/>
<dbReference type="HOGENOM" id="CLU_2594043_0_0_1"/>
<evidence type="ECO:0000259" key="2">
    <source>
        <dbReference type="Pfam" id="PF00013"/>
    </source>
</evidence>
<evidence type="ECO:0000256" key="1">
    <source>
        <dbReference type="PROSITE-ProRule" id="PRU00117"/>
    </source>
</evidence>
<dbReference type="InterPro" id="IPR009019">
    <property type="entry name" value="KH_sf_prok-type"/>
</dbReference>
<keyword evidence="4" id="KW-1185">Reference proteome</keyword>
<evidence type="ECO:0000313" key="4">
    <source>
        <dbReference type="Proteomes" id="UP000007015"/>
    </source>
</evidence>
<reference evidence="3 4" key="1">
    <citation type="journal article" date="2005" name="PLoS Biol.">
        <title>The genomes of Oryza sativa: a history of duplications.</title>
        <authorList>
            <person name="Yu J."/>
            <person name="Wang J."/>
            <person name="Lin W."/>
            <person name="Li S."/>
            <person name="Li H."/>
            <person name="Zhou J."/>
            <person name="Ni P."/>
            <person name="Dong W."/>
            <person name="Hu S."/>
            <person name="Zeng C."/>
            <person name="Zhang J."/>
            <person name="Zhang Y."/>
            <person name="Li R."/>
            <person name="Xu Z."/>
            <person name="Li S."/>
            <person name="Li X."/>
            <person name="Zheng H."/>
            <person name="Cong L."/>
            <person name="Lin L."/>
            <person name="Yin J."/>
            <person name="Geng J."/>
            <person name="Li G."/>
            <person name="Shi J."/>
            <person name="Liu J."/>
            <person name="Lv H."/>
            <person name="Li J."/>
            <person name="Wang J."/>
            <person name="Deng Y."/>
            <person name="Ran L."/>
            <person name="Shi X."/>
            <person name="Wang X."/>
            <person name="Wu Q."/>
            <person name="Li C."/>
            <person name="Ren X."/>
            <person name="Wang J."/>
            <person name="Wang X."/>
            <person name="Li D."/>
            <person name="Liu D."/>
            <person name="Zhang X."/>
            <person name="Ji Z."/>
            <person name="Zhao W."/>
            <person name="Sun Y."/>
            <person name="Zhang Z."/>
            <person name="Bao J."/>
            <person name="Han Y."/>
            <person name="Dong L."/>
            <person name="Ji J."/>
            <person name="Chen P."/>
            <person name="Wu S."/>
            <person name="Liu J."/>
            <person name="Xiao Y."/>
            <person name="Bu D."/>
            <person name="Tan J."/>
            <person name="Yang L."/>
            <person name="Ye C."/>
            <person name="Zhang J."/>
            <person name="Xu J."/>
            <person name="Zhou Y."/>
            <person name="Yu Y."/>
            <person name="Zhang B."/>
            <person name="Zhuang S."/>
            <person name="Wei H."/>
            <person name="Liu B."/>
            <person name="Lei M."/>
            <person name="Yu H."/>
            <person name="Li Y."/>
            <person name="Xu H."/>
            <person name="Wei S."/>
            <person name="He X."/>
            <person name="Fang L."/>
            <person name="Zhang Z."/>
            <person name="Zhang Y."/>
            <person name="Huang X."/>
            <person name="Su Z."/>
            <person name="Tong W."/>
            <person name="Li J."/>
            <person name="Tong Z."/>
            <person name="Li S."/>
            <person name="Ye J."/>
            <person name="Wang L."/>
            <person name="Fang L."/>
            <person name="Lei T."/>
            <person name="Chen C."/>
            <person name="Chen H."/>
            <person name="Xu Z."/>
            <person name="Li H."/>
            <person name="Huang H."/>
            <person name="Zhang F."/>
            <person name="Xu H."/>
            <person name="Li N."/>
            <person name="Zhao C."/>
            <person name="Li S."/>
            <person name="Dong L."/>
            <person name="Huang Y."/>
            <person name="Li L."/>
            <person name="Xi Y."/>
            <person name="Qi Q."/>
            <person name="Li W."/>
            <person name="Zhang B."/>
            <person name="Hu W."/>
            <person name="Zhang Y."/>
            <person name="Tian X."/>
            <person name="Jiao Y."/>
            <person name="Liang X."/>
            <person name="Jin J."/>
            <person name="Gao L."/>
            <person name="Zheng W."/>
            <person name="Hao B."/>
            <person name="Liu S."/>
            <person name="Wang W."/>
            <person name="Yuan L."/>
            <person name="Cao M."/>
            <person name="McDermott J."/>
            <person name="Samudrala R."/>
            <person name="Wang J."/>
            <person name="Wong G.K."/>
            <person name="Yang H."/>
        </authorList>
    </citation>
    <scope>NUCLEOTIDE SEQUENCE [LARGE SCALE GENOMIC DNA]</scope>
    <source>
        <strain evidence="4">cv. 93-11</strain>
    </source>
</reference>
<evidence type="ECO:0000313" key="3">
    <source>
        <dbReference type="EMBL" id="EAY74400.1"/>
    </source>
</evidence>
<name>A2WR04_ORYSI</name>
<dbReference type="InterPro" id="IPR036612">
    <property type="entry name" value="KH_dom_type_1_sf"/>
</dbReference>
<accession>A2WR04</accession>
<dbReference type="Gramene" id="BGIOSGA001485-TA">
    <property type="protein sequence ID" value="BGIOSGA001485-PA"/>
    <property type="gene ID" value="BGIOSGA001485"/>
</dbReference>
<keyword evidence="1" id="KW-0694">RNA-binding</keyword>
<dbReference type="SUPFAM" id="SSF54814">
    <property type="entry name" value="Prokaryotic type KH domain (KH-domain type II)"/>
    <property type="match status" value="1"/>
</dbReference>
<dbReference type="InterPro" id="IPR004088">
    <property type="entry name" value="KH_dom_type_1"/>
</dbReference>
<dbReference type="STRING" id="39946.A2WR04"/>
<dbReference type="Pfam" id="PF00013">
    <property type="entry name" value="KH_1"/>
    <property type="match status" value="1"/>
</dbReference>
<dbReference type="GO" id="GO:0003723">
    <property type="term" value="F:RNA binding"/>
    <property type="evidence" value="ECO:0007669"/>
    <property type="project" value="UniProtKB-UniRule"/>
</dbReference>
<organism evidence="3 4">
    <name type="scientific">Oryza sativa subsp. indica</name>
    <name type="common">Rice</name>
    <dbReference type="NCBI Taxonomy" id="39946"/>
    <lineage>
        <taxon>Eukaryota</taxon>
        <taxon>Viridiplantae</taxon>
        <taxon>Streptophyta</taxon>
        <taxon>Embryophyta</taxon>
        <taxon>Tracheophyta</taxon>
        <taxon>Spermatophyta</taxon>
        <taxon>Magnoliopsida</taxon>
        <taxon>Liliopsida</taxon>
        <taxon>Poales</taxon>
        <taxon>Poaceae</taxon>
        <taxon>BOP clade</taxon>
        <taxon>Oryzoideae</taxon>
        <taxon>Oryzeae</taxon>
        <taxon>Oryzinae</taxon>
        <taxon>Oryza</taxon>
        <taxon>Oryza sativa</taxon>
    </lineage>
</organism>
<dbReference type="EMBL" id="CM000126">
    <property type="protein sequence ID" value="EAY74400.1"/>
    <property type="molecule type" value="Genomic_DNA"/>
</dbReference>
<dbReference type="AlphaFoldDB" id="A2WR04"/>
<dbReference type="Gene3D" id="3.30.1370.10">
    <property type="entry name" value="K Homology domain, type 1"/>
    <property type="match status" value="1"/>
</dbReference>